<feature type="transmembrane region" description="Helical" evidence="6">
    <location>
        <begin position="120"/>
        <end position="137"/>
    </location>
</feature>
<gene>
    <name evidence="7" type="ORF">C1I91_26855</name>
</gene>
<feature type="transmembrane region" description="Helical" evidence="6">
    <location>
        <begin position="34"/>
        <end position="52"/>
    </location>
</feature>
<evidence type="ECO:0000256" key="5">
    <source>
        <dbReference type="ARBA" id="ARBA00023136"/>
    </source>
</evidence>
<dbReference type="Proteomes" id="UP000286268">
    <property type="component" value="Chromosome"/>
</dbReference>
<feature type="transmembrane region" description="Helical" evidence="6">
    <location>
        <begin position="12"/>
        <end position="28"/>
    </location>
</feature>
<dbReference type="GO" id="GO:0051301">
    <property type="term" value="P:cell division"/>
    <property type="evidence" value="ECO:0007669"/>
    <property type="project" value="UniProtKB-KW"/>
</dbReference>
<evidence type="ECO:0000256" key="1">
    <source>
        <dbReference type="ARBA" id="ARBA00004141"/>
    </source>
</evidence>
<accession>A0A3R5R221</accession>
<keyword evidence="7" id="KW-0132">Cell division</keyword>
<keyword evidence="5 6" id="KW-0472">Membrane</keyword>
<keyword evidence="3" id="KW-0133">Cell shape</keyword>
<dbReference type="GO" id="GO:0015648">
    <property type="term" value="F:lipid-linked peptidoglycan transporter activity"/>
    <property type="evidence" value="ECO:0007669"/>
    <property type="project" value="TreeGrafter"/>
</dbReference>
<dbReference type="GO" id="GO:0008360">
    <property type="term" value="P:regulation of cell shape"/>
    <property type="evidence" value="ECO:0007669"/>
    <property type="project" value="UniProtKB-KW"/>
</dbReference>
<feature type="transmembrane region" description="Helical" evidence="6">
    <location>
        <begin position="306"/>
        <end position="330"/>
    </location>
</feature>
<feature type="transmembrane region" description="Helical" evidence="6">
    <location>
        <begin position="351"/>
        <end position="375"/>
    </location>
</feature>
<evidence type="ECO:0000256" key="6">
    <source>
        <dbReference type="SAM" id="Phobius"/>
    </source>
</evidence>
<dbReference type="EMBL" id="CP025746">
    <property type="protein sequence ID" value="QAA34972.1"/>
    <property type="molecule type" value="Genomic_DNA"/>
</dbReference>
<evidence type="ECO:0000313" key="8">
    <source>
        <dbReference type="Proteomes" id="UP000286268"/>
    </source>
</evidence>
<dbReference type="GO" id="GO:0005886">
    <property type="term" value="C:plasma membrane"/>
    <property type="evidence" value="ECO:0007669"/>
    <property type="project" value="TreeGrafter"/>
</dbReference>
<name>A0A3R5R221_9CLOT</name>
<keyword evidence="4 6" id="KW-1133">Transmembrane helix</keyword>
<keyword evidence="2 6" id="KW-0812">Transmembrane</keyword>
<evidence type="ECO:0000256" key="3">
    <source>
        <dbReference type="ARBA" id="ARBA00022960"/>
    </source>
</evidence>
<feature type="transmembrane region" description="Helical" evidence="6">
    <location>
        <begin position="381"/>
        <end position="399"/>
    </location>
</feature>
<evidence type="ECO:0000256" key="2">
    <source>
        <dbReference type="ARBA" id="ARBA00022692"/>
    </source>
</evidence>
<dbReference type="OrthoDB" id="9812661at2"/>
<evidence type="ECO:0000313" key="7">
    <source>
        <dbReference type="EMBL" id="QAA34972.1"/>
    </source>
</evidence>
<keyword evidence="7" id="KW-0131">Cell cycle</keyword>
<sequence>MSSVKYERRLLFISYLLCIALFGDLAFLKTPVDIGALIMGGVVIILITYAHFVIRRFFPDGDKFLLIFSAILSFIGIAMLYRINPQFAVKQLIWFIIGITSYILIVVIVPDLRSFIKYKYVFLGVTAVFMPMALFIGSEVYGAKNWVKIGSFSFQPSEIGKIFFVLYLSSALSKYEDKKNILEDFKQLVEPAAVVMAVLGCMVLQRDLGSALIFFGIAVTMLFIATGKLKYVVTCLLLFAAGASVSYKLFAHVRKRVIIWKDLWKYANDQSYQIVQGLFSISSGGFFGAGLGQGYPGFVPVRESDFIFAIICEEFGIIFAIGIMLLYFLLFYRGMRAALTTDDRFSQLNAVGFSAMIAMQVLVIVGGVFAVIPLTGITLPLISYGGTSMMTMFFALGILQKISEEG</sequence>
<proteinExistence type="predicted"/>
<feature type="transmembrane region" description="Helical" evidence="6">
    <location>
        <begin position="64"/>
        <end position="83"/>
    </location>
</feature>
<dbReference type="KEGG" id="cmah:C1I91_26855"/>
<feature type="transmembrane region" description="Helical" evidence="6">
    <location>
        <begin position="208"/>
        <end position="225"/>
    </location>
</feature>
<feature type="transmembrane region" description="Helical" evidence="6">
    <location>
        <begin position="272"/>
        <end position="294"/>
    </location>
</feature>
<comment type="subcellular location">
    <subcellularLocation>
        <location evidence="1">Membrane</location>
        <topology evidence="1">Multi-pass membrane protein</topology>
    </subcellularLocation>
</comment>
<evidence type="ECO:0000256" key="4">
    <source>
        <dbReference type="ARBA" id="ARBA00022989"/>
    </source>
</evidence>
<feature type="transmembrane region" description="Helical" evidence="6">
    <location>
        <begin position="231"/>
        <end position="251"/>
    </location>
</feature>
<organism evidence="7 8">
    <name type="scientific">Clostridium manihotivorum</name>
    <dbReference type="NCBI Taxonomy" id="2320868"/>
    <lineage>
        <taxon>Bacteria</taxon>
        <taxon>Bacillati</taxon>
        <taxon>Bacillota</taxon>
        <taxon>Clostridia</taxon>
        <taxon>Eubacteriales</taxon>
        <taxon>Clostridiaceae</taxon>
        <taxon>Clostridium</taxon>
    </lineage>
</organism>
<dbReference type="GO" id="GO:0032153">
    <property type="term" value="C:cell division site"/>
    <property type="evidence" value="ECO:0007669"/>
    <property type="project" value="TreeGrafter"/>
</dbReference>
<feature type="transmembrane region" description="Helical" evidence="6">
    <location>
        <begin position="89"/>
        <end position="108"/>
    </location>
</feature>
<dbReference type="PANTHER" id="PTHR30474">
    <property type="entry name" value="CELL CYCLE PROTEIN"/>
    <property type="match status" value="1"/>
</dbReference>
<reference evidence="7 8" key="1">
    <citation type="submission" date="2018-01" db="EMBL/GenBank/DDBJ databases">
        <title>Genome Sequencing and Assembly of Anaerobacter polyendosporus strain CT4.</title>
        <authorList>
            <person name="Tachaapaikoon C."/>
            <person name="Sutheeworapong S."/>
            <person name="Jenjaroenpun P."/>
            <person name="Wongsurawat T."/>
            <person name="Nookeaw I."/>
            <person name="Cheawchanlertfa P."/>
            <person name="Kosugi A."/>
            <person name="Cheevadhanarak S."/>
            <person name="Ratanakhanokchai K."/>
        </authorList>
    </citation>
    <scope>NUCLEOTIDE SEQUENCE [LARGE SCALE GENOMIC DNA]</scope>
    <source>
        <strain evidence="7 8">CT4</strain>
    </source>
</reference>
<dbReference type="AlphaFoldDB" id="A0A3R5R221"/>
<dbReference type="Pfam" id="PF01098">
    <property type="entry name" value="FTSW_RODA_SPOVE"/>
    <property type="match status" value="1"/>
</dbReference>
<dbReference type="PANTHER" id="PTHR30474:SF3">
    <property type="entry name" value="PEPTIDOGLYCAN GLYCOSYLTRANSFERASE RODA"/>
    <property type="match status" value="1"/>
</dbReference>
<dbReference type="InterPro" id="IPR001182">
    <property type="entry name" value="FtsW/RodA"/>
</dbReference>
<keyword evidence="8" id="KW-1185">Reference proteome</keyword>
<dbReference type="RefSeq" id="WP_128215669.1">
    <property type="nucleotide sequence ID" value="NZ_CP025746.1"/>
</dbReference>
<protein>
    <submittedName>
        <fullName evidence="7">Cell division protein FtsW</fullName>
    </submittedName>
</protein>